<feature type="non-terminal residue" evidence="2">
    <location>
        <position position="1"/>
    </location>
</feature>
<organism evidence="2">
    <name type="scientific">uncultured Sphingosinicella sp</name>
    <dbReference type="NCBI Taxonomy" id="478748"/>
    <lineage>
        <taxon>Bacteria</taxon>
        <taxon>Pseudomonadati</taxon>
        <taxon>Pseudomonadota</taxon>
        <taxon>Alphaproteobacteria</taxon>
        <taxon>Sphingomonadales</taxon>
        <taxon>Sphingosinicellaceae</taxon>
        <taxon>Sphingosinicella</taxon>
        <taxon>environmental samples</taxon>
    </lineage>
</organism>
<dbReference type="AlphaFoldDB" id="A0A6J4THR8"/>
<name>A0A6J4THR8_9SPHN</name>
<evidence type="ECO:0000313" key="2">
    <source>
        <dbReference type="EMBL" id="CAA9522876.1"/>
    </source>
</evidence>
<sequence length="154" mass="16413">ELAVHLRGHQWDRADWLVAALAGATSAADALARALCGSGSALPHLCRPSFRFDWWRHRSGPRARSGGSVADRLFGAGAARDVRKRRGNHGGLDALPGARSLHRAVDRARRGRQGRRSIPPSPRPAGHLHGRTAWSADLAGGSRAARPPPGARVV</sequence>
<evidence type="ECO:0000256" key="1">
    <source>
        <dbReference type="SAM" id="MobiDB-lite"/>
    </source>
</evidence>
<protein>
    <submittedName>
        <fullName evidence="2">Uncharacterized protein</fullName>
    </submittedName>
</protein>
<feature type="region of interest" description="Disordered" evidence="1">
    <location>
        <begin position="104"/>
        <end position="154"/>
    </location>
</feature>
<gene>
    <name evidence="2" type="ORF">AVDCRST_MAG23-352</name>
</gene>
<reference evidence="2" key="1">
    <citation type="submission" date="2020-02" db="EMBL/GenBank/DDBJ databases">
        <authorList>
            <person name="Meier V. D."/>
        </authorList>
    </citation>
    <scope>NUCLEOTIDE SEQUENCE</scope>
    <source>
        <strain evidence="2">AVDCRST_MAG23</strain>
    </source>
</reference>
<feature type="non-terminal residue" evidence="2">
    <location>
        <position position="154"/>
    </location>
</feature>
<accession>A0A6J4THR8</accession>
<dbReference type="EMBL" id="CADCWD010000015">
    <property type="protein sequence ID" value="CAA9522876.1"/>
    <property type="molecule type" value="Genomic_DNA"/>
</dbReference>
<proteinExistence type="predicted"/>